<comment type="caution">
    <text evidence="3">The sequence shown here is derived from an EMBL/GenBank/DDBJ whole genome shotgun (WGS) entry which is preliminary data.</text>
</comment>
<feature type="non-terminal residue" evidence="3">
    <location>
        <position position="348"/>
    </location>
</feature>
<protein>
    <submittedName>
        <fullName evidence="3">Gvag protein</fullName>
    </submittedName>
</protein>
<name>A0A0L7LI38_OPEBR</name>
<keyword evidence="4" id="KW-1185">Reference proteome</keyword>
<evidence type="ECO:0000256" key="1">
    <source>
        <dbReference type="ARBA" id="ARBA00004613"/>
    </source>
</evidence>
<reference evidence="3 4" key="1">
    <citation type="journal article" date="2015" name="Genome Biol. Evol.">
        <title>The genome of winter moth (Operophtera brumata) provides a genomic perspective on sexual dimorphism and phenology.</title>
        <authorList>
            <person name="Derks M.F."/>
            <person name="Smit S."/>
            <person name="Salis L."/>
            <person name="Schijlen E."/>
            <person name="Bossers A."/>
            <person name="Mateman C."/>
            <person name="Pijl A.S."/>
            <person name="de Ridder D."/>
            <person name="Groenen M.A."/>
            <person name="Visser M.E."/>
            <person name="Megens H.J."/>
        </authorList>
    </citation>
    <scope>NUCLEOTIDE SEQUENCE [LARGE SCALE GENOMIC DNA]</scope>
    <source>
        <strain evidence="3">WM2013NL</strain>
        <tissue evidence="3">Head and thorax</tissue>
    </source>
</reference>
<dbReference type="Gene3D" id="3.40.33.10">
    <property type="entry name" value="CAP"/>
    <property type="match status" value="1"/>
</dbReference>
<evidence type="ECO:0000313" key="3">
    <source>
        <dbReference type="EMBL" id="KOB75117.1"/>
    </source>
</evidence>
<comment type="subcellular location">
    <subcellularLocation>
        <location evidence="1">Secreted</location>
    </subcellularLocation>
</comment>
<sequence>MMLVVMRYPYAGQTVGEVRWRRIGEPDDSGAKRSIRRVLDAWWGERRRVTGAVWGHFSQHCVWGLPGRFGVVQHESTHPHLLLMCDFYCRTEHTDFCCSCDWKSTVWGHFSFYINYIYITGLAFPSASRVRVLSLAFRVCSCVHGAVSGHFSQLYVRVQSMWCTTGPRMVCLSFVTSVTDDICCSGHCRGAVWGHFSQLCMWELQAMGCGAVHHGATQPRVLLVCDFSHTNMLGQRTLNPGPLAPCPIHTARRARTQYPLLCAPVRPVVTSVEPEEDGYDEEEGDYDPGLTLDIGDAPTPSIHYTRSIPMSREPSRSMTHRPRSSVLMFRGNNTQQSHTHSSGLIINV</sequence>
<accession>A0A0L7LI38</accession>
<evidence type="ECO:0000313" key="4">
    <source>
        <dbReference type="Proteomes" id="UP000037510"/>
    </source>
</evidence>
<evidence type="ECO:0000256" key="2">
    <source>
        <dbReference type="ARBA" id="ARBA00022525"/>
    </source>
</evidence>
<keyword evidence="2" id="KW-0964">Secreted</keyword>
<gene>
    <name evidence="3" type="ORF">OBRU01_07991</name>
</gene>
<feature type="non-terminal residue" evidence="3">
    <location>
        <position position="1"/>
    </location>
</feature>
<dbReference type="EMBL" id="JTDY01001018">
    <property type="protein sequence ID" value="KOB75117.1"/>
    <property type="molecule type" value="Genomic_DNA"/>
</dbReference>
<dbReference type="Proteomes" id="UP000037510">
    <property type="component" value="Unassembled WGS sequence"/>
</dbReference>
<dbReference type="InterPro" id="IPR035940">
    <property type="entry name" value="CAP_sf"/>
</dbReference>
<dbReference type="AlphaFoldDB" id="A0A0L7LI38"/>
<dbReference type="SUPFAM" id="SSF55797">
    <property type="entry name" value="PR-1-like"/>
    <property type="match status" value="1"/>
</dbReference>
<organism evidence="3 4">
    <name type="scientific">Operophtera brumata</name>
    <name type="common">Winter moth</name>
    <name type="synonym">Phalaena brumata</name>
    <dbReference type="NCBI Taxonomy" id="104452"/>
    <lineage>
        <taxon>Eukaryota</taxon>
        <taxon>Metazoa</taxon>
        <taxon>Ecdysozoa</taxon>
        <taxon>Arthropoda</taxon>
        <taxon>Hexapoda</taxon>
        <taxon>Insecta</taxon>
        <taxon>Pterygota</taxon>
        <taxon>Neoptera</taxon>
        <taxon>Endopterygota</taxon>
        <taxon>Lepidoptera</taxon>
        <taxon>Glossata</taxon>
        <taxon>Ditrysia</taxon>
        <taxon>Geometroidea</taxon>
        <taxon>Geometridae</taxon>
        <taxon>Larentiinae</taxon>
        <taxon>Operophtera</taxon>
    </lineage>
</organism>
<proteinExistence type="predicted"/>